<dbReference type="InParanoid" id="W3WMH8"/>
<dbReference type="RefSeq" id="XP_007840664.1">
    <property type="nucleotide sequence ID" value="XM_007842473.1"/>
</dbReference>
<keyword evidence="2" id="KW-1185">Reference proteome</keyword>
<proteinExistence type="predicted"/>
<sequence length="133" mass="13941">MQNTPRAPNNTTIGTATPIAIFADVDSPVRSLLLLLEGVSNEDEGSEALAVEALWGIEDVSIEFVRDESVVMGATSEARTIRITLETTSGEAVKAVKPRAANCMSLSRPGAQSNLTGAGDGEGLWTIQAGRKV</sequence>
<reference evidence="2" key="1">
    <citation type="journal article" date="2015" name="BMC Genomics">
        <title>Genomic and transcriptomic analysis of the endophytic fungus Pestalotiopsis fici reveals its lifestyle and high potential for synthesis of natural products.</title>
        <authorList>
            <person name="Wang X."/>
            <person name="Zhang X."/>
            <person name="Liu L."/>
            <person name="Xiang M."/>
            <person name="Wang W."/>
            <person name="Sun X."/>
            <person name="Che Y."/>
            <person name="Guo L."/>
            <person name="Liu G."/>
            <person name="Guo L."/>
            <person name="Wang C."/>
            <person name="Yin W.B."/>
            <person name="Stadler M."/>
            <person name="Zhang X."/>
            <person name="Liu X."/>
        </authorList>
    </citation>
    <scope>NUCLEOTIDE SEQUENCE [LARGE SCALE GENOMIC DNA]</scope>
    <source>
        <strain evidence="2">W106-1 / CGMCC3.15140</strain>
    </source>
</reference>
<dbReference type="GeneID" id="19278905"/>
<accession>W3WMH8</accession>
<evidence type="ECO:0000313" key="1">
    <source>
        <dbReference type="EMBL" id="ETS74026.1"/>
    </source>
</evidence>
<name>W3WMH8_PESFW</name>
<dbReference type="Proteomes" id="UP000030651">
    <property type="component" value="Unassembled WGS sequence"/>
</dbReference>
<gene>
    <name evidence="1" type="ORF">PFICI_13892</name>
</gene>
<dbReference type="EMBL" id="KI912120">
    <property type="protein sequence ID" value="ETS74026.1"/>
    <property type="molecule type" value="Genomic_DNA"/>
</dbReference>
<dbReference type="HOGENOM" id="CLU_1907396_0_0_1"/>
<protein>
    <submittedName>
        <fullName evidence="1">Uncharacterized protein</fullName>
    </submittedName>
</protein>
<dbReference type="KEGG" id="pfy:PFICI_13892"/>
<organism evidence="1 2">
    <name type="scientific">Pestalotiopsis fici (strain W106-1 / CGMCC3.15140)</name>
    <dbReference type="NCBI Taxonomy" id="1229662"/>
    <lineage>
        <taxon>Eukaryota</taxon>
        <taxon>Fungi</taxon>
        <taxon>Dikarya</taxon>
        <taxon>Ascomycota</taxon>
        <taxon>Pezizomycotina</taxon>
        <taxon>Sordariomycetes</taxon>
        <taxon>Xylariomycetidae</taxon>
        <taxon>Amphisphaeriales</taxon>
        <taxon>Sporocadaceae</taxon>
        <taxon>Pestalotiopsis</taxon>
    </lineage>
</organism>
<dbReference type="AlphaFoldDB" id="W3WMH8"/>
<evidence type="ECO:0000313" key="2">
    <source>
        <dbReference type="Proteomes" id="UP000030651"/>
    </source>
</evidence>